<name>A0A1J9QRE3_9EURO</name>
<sequence>MFGSERRTDLIAEVFSILILNGEDDDEKKAKIRSDISCEFKKGAALSLYIKELGLLGNATEMNLTHRAEEIGANQAGKAIMDVIAVQFRNDAQTFVQRGSLSPILLAENGG</sequence>
<evidence type="ECO:0000313" key="1">
    <source>
        <dbReference type="EMBL" id="OJD18452.1"/>
    </source>
</evidence>
<proteinExistence type="predicted"/>
<gene>
    <name evidence="1" type="ORF">AJ78_01508</name>
</gene>
<dbReference type="EMBL" id="LGRN01000034">
    <property type="protein sequence ID" value="OJD18452.1"/>
    <property type="molecule type" value="Genomic_DNA"/>
</dbReference>
<comment type="caution">
    <text evidence="1">The sequence shown here is derived from an EMBL/GenBank/DDBJ whole genome shotgun (WGS) entry which is preliminary data.</text>
</comment>
<keyword evidence="2" id="KW-1185">Reference proteome</keyword>
<protein>
    <submittedName>
        <fullName evidence="1">Uncharacterized protein</fullName>
    </submittedName>
</protein>
<dbReference type="AlphaFoldDB" id="A0A1J9QRE3"/>
<accession>A0A1J9QRE3</accession>
<evidence type="ECO:0000313" key="2">
    <source>
        <dbReference type="Proteomes" id="UP000182235"/>
    </source>
</evidence>
<reference evidence="1 2" key="1">
    <citation type="submission" date="2015-07" db="EMBL/GenBank/DDBJ databases">
        <title>Emmonsia species relationships and genome sequence.</title>
        <authorList>
            <consortium name="The Broad Institute Genomics Platform"/>
            <person name="Cuomo C.A."/>
            <person name="Munoz J.F."/>
            <person name="Imamovic A."/>
            <person name="Priest M.E."/>
            <person name="Young S."/>
            <person name="Clay O.K."/>
            <person name="McEwen J.G."/>
        </authorList>
    </citation>
    <scope>NUCLEOTIDE SEQUENCE [LARGE SCALE GENOMIC DNA]</scope>
    <source>
        <strain evidence="1 2">UAMH 9510</strain>
    </source>
</reference>
<dbReference type="Proteomes" id="UP000182235">
    <property type="component" value="Unassembled WGS sequence"/>
</dbReference>
<organism evidence="1 2">
    <name type="scientific">Emergomyces pasteurianus Ep9510</name>
    <dbReference type="NCBI Taxonomy" id="1447872"/>
    <lineage>
        <taxon>Eukaryota</taxon>
        <taxon>Fungi</taxon>
        <taxon>Dikarya</taxon>
        <taxon>Ascomycota</taxon>
        <taxon>Pezizomycotina</taxon>
        <taxon>Eurotiomycetes</taxon>
        <taxon>Eurotiomycetidae</taxon>
        <taxon>Onygenales</taxon>
        <taxon>Ajellomycetaceae</taxon>
        <taxon>Emergomyces</taxon>
    </lineage>
</organism>
<dbReference type="VEuPathDB" id="FungiDB:AJ78_01508"/>